<sequence>MAKKDSSAEKYSSIDLLRDYFLSIQNPAIIDRRSSNTSWRNRLNEIVLTTEDGKNDEKYINMLKDLYLGENYEEVEKTTFEKR</sequence>
<keyword evidence="2" id="KW-1185">Reference proteome</keyword>
<evidence type="ECO:0000313" key="2">
    <source>
        <dbReference type="Proteomes" id="UP000094329"/>
    </source>
</evidence>
<dbReference type="RefSeq" id="WP_069314640.1">
    <property type="nucleotide sequence ID" value="NZ_MDTU01000016.1"/>
</dbReference>
<comment type="caution">
    <text evidence="1">The sequence shown here is derived from an EMBL/GenBank/DDBJ whole genome shotgun (WGS) entry which is preliminary data.</text>
</comment>
<name>A0ABX2ZWB5_9GAMM</name>
<dbReference type="Proteomes" id="UP000094329">
    <property type="component" value="Unassembled WGS sequence"/>
</dbReference>
<organism evidence="1 2">
    <name type="scientific">Piscirickettsia litoralis</name>
    <dbReference type="NCBI Taxonomy" id="1891921"/>
    <lineage>
        <taxon>Bacteria</taxon>
        <taxon>Pseudomonadati</taxon>
        <taxon>Pseudomonadota</taxon>
        <taxon>Gammaproteobacteria</taxon>
        <taxon>Thiotrichales</taxon>
        <taxon>Piscirickettsiaceae</taxon>
        <taxon>Piscirickettsia</taxon>
    </lineage>
</organism>
<proteinExistence type="predicted"/>
<accession>A0ABX2ZWB5</accession>
<evidence type="ECO:0000313" key="1">
    <source>
        <dbReference type="EMBL" id="ODN40917.1"/>
    </source>
</evidence>
<gene>
    <name evidence="1" type="ORF">BGC07_19130</name>
</gene>
<dbReference type="EMBL" id="MDTU01000016">
    <property type="protein sequence ID" value="ODN40917.1"/>
    <property type="molecule type" value="Genomic_DNA"/>
</dbReference>
<reference evidence="1 2" key="1">
    <citation type="submission" date="2016-08" db="EMBL/GenBank/DDBJ databases">
        <title>Draft genome sequence of Candidatus Piscirickettsia litoralis, from seawater.</title>
        <authorList>
            <person name="Wan X."/>
            <person name="Lee A.J."/>
            <person name="Hou S."/>
            <person name="Donachie S.P."/>
        </authorList>
    </citation>
    <scope>NUCLEOTIDE SEQUENCE [LARGE SCALE GENOMIC DNA]</scope>
    <source>
        <strain evidence="1 2">Y2</strain>
    </source>
</reference>
<protein>
    <submittedName>
        <fullName evidence="1">Uncharacterized protein</fullName>
    </submittedName>
</protein>